<name>A0A9E6ZQ84_9FLAO</name>
<dbReference type="Proteomes" id="UP000831290">
    <property type="component" value="Chromosome"/>
</dbReference>
<evidence type="ECO:0000313" key="1">
    <source>
        <dbReference type="EMBL" id="UOB16773.1"/>
    </source>
</evidence>
<proteinExistence type="predicted"/>
<sequence>MYNDEDDFKSQDEIQKMPLYQKGWEIMILSKKIAEIIPRDEELIGSYAHYLTVDSGLICAKIAGAEAGDLYDLRMENAAIIRKAARDLLTYTSALKAFGFSEPEYLDLLRNAIEEFRILFAKWVAGFDQWNYIIDRWGLFNPPGINYDDKNDI</sequence>
<dbReference type="RefSeq" id="WP_255842010.1">
    <property type="nucleotide sequence ID" value="NZ_CP094358.1"/>
</dbReference>
<accession>A0A9E6ZQ84</accession>
<dbReference type="KEGG" id="fbm:MQE35_13625"/>
<organism evidence="1 2">
    <name type="scientific">Abyssalbus ytuae</name>
    <dbReference type="NCBI Taxonomy" id="2926907"/>
    <lineage>
        <taxon>Bacteria</taxon>
        <taxon>Pseudomonadati</taxon>
        <taxon>Bacteroidota</taxon>
        <taxon>Flavobacteriia</taxon>
        <taxon>Flavobacteriales</taxon>
        <taxon>Flavobacteriaceae</taxon>
        <taxon>Abyssalbus</taxon>
    </lineage>
</organism>
<keyword evidence="2" id="KW-1185">Reference proteome</keyword>
<gene>
    <name evidence="1" type="ORF">MQE35_13625</name>
</gene>
<protein>
    <submittedName>
        <fullName evidence="1">Uncharacterized protein</fullName>
    </submittedName>
</protein>
<evidence type="ECO:0000313" key="2">
    <source>
        <dbReference type="Proteomes" id="UP000831290"/>
    </source>
</evidence>
<dbReference type="AlphaFoldDB" id="A0A9E6ZQ84"/>
<dbReference type="EMBL" id="CP094358">
    <property type="protein sequence ID" value="UOB16773.1"/>
    <property type="molecule type" value="Genomic_DNA"/>
</dbReference>
<reference evidence="1" key="1">
    <citation type="submission" date="2022-03" db="EMBL/GenBank/DDBJ databases">
        <title>Description of Abyssus ytuae gen. nov., sp. nov., a novel member of the family Flavobacteriaceae isolated from the sediment of Mariana Trench.</title>
        <authorList>
            <person name="Zhang J."/>
            <person name="Xu X."/>
        </authorList>
    </citation>
    <scope>NUCLEOTIDE SEQUENCE</scope>
    <source>
        <strain evidence="1">MT3330</strain>
    </source>
</reference>